<dbReference type="Gene3D" id="3.90.1300.10">
    <property type="entry name" value="Amidase signature (AS) domain"/>
    <property type="match status" value="2"/>
</dbReference>
<name>A0A395RNP1_FUSSP</name>
<evidence type="ECO:0000313" key="3">
    <source>
        <dbReference type="Proteomes" id="UP000266152"/>
    </source>
</evidence>
<evidence type="ECO:0000313" key="2">
    <source>
        <dbReference type="EMBL" id="RGP61674.1"/>
    </source>
</evidence>
<proteinExistence type="predicted"/>
<feature type="chain" id="PRO_5017406393" evidence="1">
    <location>
        <begin position="33"/>
        <end position="397"/>
    </location>
</feature>
<dbReference type="PANTHER" id="PTHR42678:SF34">
    <property type="entry name" value="OS04G0183300 PROTEIN"/>
    <property type="match status" value="1"/>
</dbReference>
<accession>A0A395RNP1</accession>
<sequence>MTAIVRTLLIASCCRPILSLLACASSPGLVLSYTSVPTSSHNIHDPSPLIFQEPQGQKPIAQLGATPSLLSATAQELQQLLKNGSLTSQKLVELFFKQIEAFGHQGPILRAMIKVAPRGKLLLNARELDDERQRGKIRGPLHGIPIILKLLNADLIVIGKADLSARSTYVFEPIKKEDKGLANPTDGQFQVVPTFETIGGMAKSVEDLADITDIILRAAKQPRSSEVQFEKNWEGIRLGFVDPPKFKLPDFLFDSDKAYLSTIEIHPFDVKFKGVGRYLKVLSAEVRDTVDTYLAGLGKTSVRTLQEIIDWNEEHPKHQAGIDQAYFIAAQNDTTTLEELKESWAFVKQASGTDGIFKVMDELKFDAIYAPTDGLVCTLAAMAGNISENSPLSFPTL</sequence>
<keyword evidence="3" id="KW-1185">Reference proteome</keyword>
<dbReference type="PANTHER" id="PTHR42678">
    <property type="entry name" value="AMIDASE"/>
    <property type="match status" value="1"/>
</dbReference>
<dbReference type="STRING" id="5514.A0A395RNP1"/>
<gene>
    <name evidence="2" type="ORF">FSPOR_9799</name>
</gene>
<evidence type="ECO:0000256" key="1">
    <source>
        <dbReference type="SAM" id="SignalP"/>
    </source>
</evidence>
<reference evidence="2 3" key="1">
    <citation type="journal article" date="2018" name="PLoS Pathog.">
        <title>Evolution of structural diversity of trichothecenes, a family of toxins produced by plant pathogenic and entomopathogenic fungi.</title>
        <authorList>
            <person name="Proctor R.H."/>
            <person name="McCormick S.P."/>
            <person name="Kim H.S."/>
            <person name="Cardoza R.E."/>
            <person name="Stanley A.M."/>
            <person name="Lindo L."/>
            <person name="Kelly A."/>
            <person name="Brown D.W."/>
            <person name="Lee T."/>
            <person name="Vaughan M.M."/>
            <person name="Alexander N.J."/>
            <person name="Busman M."/>
            <person name="Gutierrez S."/>
        </authorList>
    </citation>
    <scope>NUCLEOTIDE SEQUENCE [LARGE SCALE GENOMIC DNA]</scope>
    <source>
        <strain evidence="2 3">NRRL 3299</strain>
    </source>
</reference>
<comment type="caution">
    <text evidence="2">The sequence shown here is derived from an EMBL/GenBank/DDBJ whole genome shotgun (WGS) entry which is preliminary data.</text>
</comment>
<dbReference type="InterPro" id="IPR036928">
    <property type="entry name" value="AS_sf"/>
</dbReference>
<dbReference type="Proteomes" id="UP000266152">
    <property type="component" value="Unassembled WGS sequence"/>
</dbReference>
<protein>
    <submittedName>
        <fullName evidence="2">Putative amidase family protein</fullName>
    </submittedName>
</protein>
<keyword evidence="1" id="KW-0732">Signal</keyword>
<dbReference type="AlphaFoldDB" id="A0A395RNP1"/>
<feature type="signal peptide" evidence="1">
    <location>
        <begin position="1"/>
        <end position="32"/>
    </location>
</feature>
<dbReference type="EMBL" id="PXOF01000160">
    <property type="protein sequence ID" value="RGP61674.1"/>
    <property type="molecule type" value="Genomic_DNA"/>
</dbReference>
<organism evidence="2 3">
    <name type="scientific">Fusarium sporotrichioides</name>
    <dbReference type="NCBI Taxonomy" id="5514"/>
    <lineage>
        <taxon>Eukaryota</taxon>
        <taxon>Fungi</taxon>
        <taxon>Dikarya</taxon>
        <taxon>Ascomycota</taxon>
        <taxon>Pezizomycotina</taxon>
        <taxon>Sordariomycetes</taxon>
        <taxon>Hypocreomycetidae</taxon>
        <taxon>Hypocreales</taxon>
        <taxon>Nectriaceae</taxon>
        <taxon>Fusarium</taxon>
    </lineage>
</organism>
<dbReference type="SUPFAM" id="SSF75304">
    <property type="entry name" value="Amidase signature (AS) enzymes"/>
    <property type="match status" value="1"/>
</dbReference>